<sequence length="135" mass="14805">MSIHVTELKGISDAILNTLKAKGLGDSESLLEATKTPEGRKELARAAGVDATTILEIANRADLSRIKGIGRVYSELLEEAGVDTVKELSHRVAPNLHSKLIQINRKRQLTHRPPSLDQIAEFIEQAKTLPATLEY</sequence>
<dbReference type="Pfam" id="PF14229">
    <property type="entry name" value="DUF4332"/>
    <property type="match status" value="1"/>
</dbReference>
<evidence type="ECO:0000313" key="3">
    <source>
        <dbReference type="Proteomes" id="UP000181790"/>
    </source>
</evidence>
<dbReference type="InterPro" id="IPR025567">
    <property type="entry name" value="DUF4332"/>
</dbReference>
<dbReference type="Proteomes" id="UP000181790">
    <property type="component" value="Unassembled WGS sequence"/>
</dbReference>
<dbReference type="AlphaFoldDB" id="A0A1S2VQD4"/>
<accession>A0A1S2VQD4</accession>
<evidence type="ECO:0000313" key="2">
    <source>
        <dbReference type="EMBL" id="OIN60981.1"/>
    </source>
</evidence>
<reference evidence="2 3" key="1">
    <citation type="submission" date="2016-10" db="EMBL/GenBank/DDBJ databases">
        <title>Arsenicibacter rosenii gen. nov., sp. nov., an efficient arsenic-methylating bacterium isolated from an arsenic-contaminated paddy soil.</title>
        <authorList>
            <person name="Huang K."/>
        </authorList>
    </citation>
    <scope>NUCLEOTIDE SEQUENCE [LARGE SCALE GENOMIC DNA]</scope>
    <source>
        <strain evidence="2 3">SM-1</strain>
    </source>
</reference>
<dbReference type="RefSeq" id="WP_071501486.1">
    <property type="nucleotide sequence ID" value="NZ_MORL01000001.1"/>
</dbReference>
<feature type="domain" description="DUF4332" evidence="1">
    <location>
        <begin position="10"/>
        <end position="129"/>
    </location>
</feature>
<organism evidence="2 3">
    <name type="scientific">Arsenicibacter rosenii</name>
    <dbReference type="NCBI Taxonomy" id="1750698"/>
    <lineage>
        <taxon>Bacteria</taxon>
        <taxon>Pseudomonadati</taxon>
        <taxon>Bacteroidota</taxon>
        <taxon>Cytophagia</taxon>
        <taxon>Cytophagales</taxon>
        <taxon>Spirosomataceae</taxon>
        <taxon>Arsenicibacter</taxon>
    </lineage>
</organism>
<proteinExistence type="predicted"/>
<dbReference type="EMBL" id="MORL01000001">
    <property type="protein sequence ID" value="OIN60981.1"/>
    <property type="molecule type" value="Genomic_DNA"/>
</dbReference>
<keyword evidence="3" id="KW-1185">Reference proteome</keyword>
<evidence type="ECO:0000259" key="1">
    <source>
        <dbReference type="Pfam" id="PF14229"/>
    </source>
</evidence>
<name>A0A1S2VQD4_9BACT</name>
<dbReference type="OrthoDB" id="9794786at2"/>
<dbReference type="Gene3D" id="1.10.150.20">
    <property type="entry name" value="5' to 3' exonuclease, C-terminal subdomain"/>
    <property type="match status" value="2"/>
</dbReference>
<protein>
    <submittedName>
        <fullName evidence="2">Ferredoxin</fullName>
    </submittedName>
</protein>
<comment type="caution">
    <text evidence="2">The sequence shown here is derived from an EMBL/GenBank/DDBJ whole genome shotgun (WGS) entry which is preliminary data.</text>
</comment>
<gene>
    <name evidence="2" type="ORF">BLX24_02550</name>
</gene>